<dbReference type="SUPFAM" id="SSF50615">
    <property type="entry name" value="N-terminal domain of alpha and beta subunits of F1 ATP synthase"/>
    <property type="match status" value="1"/>
</dbReference>
<dbReference type="PANTHER" id="PTHR48082">
    <property type="entry name" value="ATP SYNTHASE SUBUNIT ALPHA, MITOCHONDRIAL"/>
    <property type="match status" value="1"/>
</dbReference>
<feature type="compositionally biased region" description="Low complexity" evidence="3">
    <location>
        <begin position="1"/>
        <end position="15"/>
    </location>
</feature>
<feature type="region of interest" description="Disordered" evidence="3">
    <location>
        <begin position="1"/>
        <end position="29"/>
    </location>
</feature>
<name>A0AAD3DHL1_9CHLO</name>
<dbReference type="GO" id="GO:0045259">
    <property type="term" value="C:proton-transporting ATP synthase complex"/>
    <property type="evidence" value="ECO:0007669"/>
    <property type="project" value="InterPro"/>
</dbReference>
<accession>A0AAD3DHL1</accession>
<dbReference type="InterPro" id="IPR005294">
    <property type="entry name" value="ATP_synth_F1_asu"/>
</dbReference>
<keyword evidence="2" id="KW-0813">Transport</keyword>
<dbReference type="Proteomes" id="UP001054857">
    <property type="component" value="Unassembled WGS sequence"/>
</dbReference>
<comment type="caution">
    <text evidence="4">The sequence shown here is derived from an EMBL/GenBank/DDBJ whole genome shotgun (WGS) entry which is preliminary data.</text>
</comment>
<dbReference type="GO" id="GO:0046933">
    <property type="term" value="F:proton-transporting ATP synthase activity, rotational mechanism"/>
    <property type="evidence" value="ECO:0007669"/>
    <property type="project" value="InterPro"/>
</dbReference>
<dbReference type="PANTHER" id="PTHR48082:SF2">
    <property type="entry name" value="ATP SYNTHASE SUBUNIT ALPHA, MITOCHONDRIAL"/>
    <property type="match status" value="1"/>
</dbReference>
<gene>
    <name evidence="4" type="ORF">Agub_g2445</name>
</gene>
<proteinExistence type="inferred from homology"/>
<evidence type="ECO:0000256" key="1">
    <source>
        <dbReference type="ARBA" id="ARBA00008936"/>
    </source>
</evidence>
<comment type="similarity">
    <text evidence="1">Belongs to the ATPase alpha/beta chains family.</text>
</comment>
<evidence type="ECO:0000256" key="3">
    <source>
        <dbReference type="SAM" id="MobiDB-lite"/>
    </source>
</evidence>
<dbReference type="AlphaFoldDB" id="A0AAD3DHL1"/>
<dbReference type="GO" id="GO:0005524">
    <property type="term" value="F:ATP binding"/>
    <property type="evidence" value="ECO:0007669"/>
    <property type="project" value="TreeGrafter"/>
</dbReference>
<sequence length="234" mass="24777">MHNIHSSSPAAPASAVHGNAATPTLRRGVGPRLLRRATPHVVAAASREPIQSTAGSSLAGKASRRGRRHLLTIAQAGRGGGKGAEEEPDWEAEMSIFKQRISRPNQLATLRELEAKVNVGKVLFAADGLAVVSGLNADAPLGTQVAFLTGPTGVLLWHRSDNLSFCLVLGDPSSVTEGTPVECKIRGVLQVVDDVKGPITRKDYDTFTVPAGEDMFGRVHDHIGRPMSELESEA</sequence>
<dbReference type="InterPro" id="IPR036121">
    <property type="entry name" value="ATPase_F1/V1/A1_a/bsu_N_sf"/>
</dbReference>
<dbReference type="GO" id="GO:0043531">
    <property type="term" value="F:ADP binding"/>
    <property type="evidence" value="ECO:0007669"/>
    <property type="project" value="TreeGrafter"/>
</dbReference>
<keyword evidence="5" id="KW-1185">Reference proteome</keyword>
<evidence type="ECO:0000313" key="5">
    <source>
        <dbReference type="Proteomes" id="UP001054857"/>
    </source>
</evidence>
<organism evidence="4 5">
    <name type="scientific">Astrephomene gubernaculifera</name>
    <dbReference type="NCBI Taxonomy" id="47775"/>
    <lineage>
        <taxon>Eukaryota</taxon>
        <taxon>Viridiplantae</taxon>
        <taxon>Chlorophyta</taxon>
        <taxon>core chlorophytes</taxon>
        <taxon>Chlorophyceae</taxon>
        <taxon>CS clade</taxon>
        <taxon>Chlamydomonadales</taxon>
        <taxon>Astrephomenaceae</taxon>
        <taxon>Astrephomene</taxon>
    </lineage>
</organism>
<evidence type="ECO:0000313" key="4">
    <source>
        <dbReference type="EMBL" id="GFR41698.1"/>
    </source>
</evidence>
<dbReference type="EMBL" id="BMAR01000002">
    <property type="protein sequence ID" value="GFR41698.1"/>
    <property type="molecule type" value="Genomic_DNA"/>
</dbReference>
<feature type="non-terminal residue" evidence="4">
    <location>
        <position position="234"/>
    </location>
</feature>
<reference evidence="4 5" key="1">
    <citation type="journal article" date="2021" name="Sci. Rep.">
        <title>Genome sequencing of the multicellular alga Astrephomene provides insights into convergent evolution of germ-soma differentiation.</title>
        <authorList>
            <person name="Yamashita S."/>
            <person name="Yamamoto K."/>
            <person name="Matsuzaki R."/>
            <person name="Suzuki S."/>
            <person name="Yamaguchi H."/>
            <person name="Hirooka S."/>
            <person name="Minakuchi Y."/>
            <person name="Miyagishima S."/>
            <person name="Kawachi M."/>
            <person name="Toyoda A."/>
            <person name="Nozaki H."/>
        </authorList>
    </citation>
    <scope>NUCLEOTIDE SEQUENCE [LARGE SCALE GENOMIC DNA]</scope>
    <source>
        <strain evidence="4 5">NIES-4017</strain>
    </source>
</reference>
<evidence type="ECO:0000256" key="2">
    <source>
        <dbReference type="ARBA" id="ARBA00022448"/>
    </source>
</evidence>
<protein>
    <submittedName>
        <fullName evidence="4">Uncharacterized protein</fullName>
    </submittedName>
</protein>